<feature type="region of interest" description="Disordered" evidence="5">
    <location>
        <begin position="1"/>
        <end position="123"/>
    </location>
</feature>
<evidence type="ECO:0000256" key="2">
    <source>
        <dbReference type="ARBA" id="ARBA00022801"/>
    </source>
</evidence>
<dbReference type="AlphaFoldDB" id="A0A0G4GMG8"/>
<proteinExistence type="predicted"/>
<feature type="compositionally biased region" description="Low complexity" evidence="5">
    <location>
        <begin position="102"/>
        <end position="115"/>
    </location>
</feature>
<evidence type="ECO:0000313" key="6">
    <source>
        <dbReference type="EMBL" id="CEM31403.1"/>
    </source>
</evidence>
<evidence type="ECO:0000256" key="5">
    <source>
        <dbReference type="SAM" id="MobiDB-lite"/>
    </source>
</evidence>
<dbReference type="PANTHER" id="PTHR18934">
    <property type="entry name" value="ATP-DEPENDENT RNA HELICASE"/>
    <property type="match status" value="1"/>
</dbReference>
<dbReference type="STRING" id="1169540.A0A0G4GMG8"/>
<dbReference type="GO" id="GO:0003723">
    <property type="term" value="F:RNA binding"/>
    <property type="evidence" value="ECO:0007669"/>
    <property type="project" value="TreeGrafter"/>
</dbReference>
<dbReference type="Gene3D" id="3.40.50.300">
    <property type="entry name" value="P-loop containing nucleotide triphosphate hydrolases"/>
    <property type="match status" value="2"/>
</dbReference>
<name>A0A0G4GMG8_VITBC</name>
<gene>
    <name evidence="6" type="ORF">Vbra_10153</name>
</gene>
<keyword evidence="1" id="KW-0547">Nucleotide-binding</keyword>
<dbReference type="PANTHER" id="PTHR18934:SF99">
    <property type="entry name" value="ATP-DEPENDENT RNA HELICASE DHX37-RELATED"/>
    <property type="match status" value="1"/>
</dbReference>
<dbReference type="GO" id="GO:0004386">
    <property type="term" value="F:helicase activity"/>
    <property type="evidence" value="ECO:0007669"/>
    <property type="project" value="UniProtKB-KW"/>
</dbReference>
<dbReference type="Proteomes" id="UP000041254">
    <property type="component" value="Unassembled WGS sequence"/>
</dbReference>
<dbReference type="SUPFAM" id="SSF52540">
    <property type="entry name" value="P-loop containing nucleoside triphosphate hydrolases"/>
    <property type="match status" value="1"/>
</dbReference>
<dbReference type="VEuPathDB" id="CryptoDB:Vbra_10153"/>
<keyword evidence="3" id="KW-0347">Helicase</keyword>
<protein>
    <recommendedName>
        <fullName evidence="8">Helicase ATP-binding domain-containing protein</fullName>
    </recommendedName>
</protein>
<dbReference type="InterPro" id="IPR027417">
    <property type="entry name" value="P-loop_NTPase"/>
</dbReference>
<keyword evidence="7" id="KW-1185">Reference proteome</keyword>
<dbReference type="GO" id="GO:0016787">
    <property type="term" value="F:hydrolase activity"/>
    <property type="evidence" value="ECO:0007669"/>
    <property type="project" value="UniProtKB-KW"/>
</dbReference>
<dbReference type="GO" id="GO:0005524">
    <property type="term" value="F:ATP binding"/>
    <property type="evidence" value="ECO:0007669"/>
    <property type="project" value="UniProtKB-KW"/>
</dbReference>
<sequence length="377" mass="41762">MQTTDMPGEAHLSAGDTSRQQQQERQHPPAAACVPRVSYSPSTPGACPHNHRHRGTSETDVAKSGADAAVSRGRSKPSARALDDRTILSPSFTTPSEKLPVSATFASSKSRSSSAPPGRRLHHKAVRVSDYKREKAEDGVAVGRDVTILGLPAYGHRVELINTINNNKGTGVAGETGCGKTIQVPQYLLETPKHMQQPHQNPFCHYGHCHQGLAADPLLMDFTHVLIDEVHERTEQIDVLLAIFKDILAEREKKLSVVLLSATIQEHVISEYFDEAPVCFIRGTTYPVAVRYLEVKSTCRTGFVFRTGRAQLSMQDILEDTSYLLLRQPLCLQGLWSDEDDNLSVPEGPTEHRFRHQRNTVSRRRPPTATVNTRGKR</sequence>
<evidence type="ECO:0000256" key="3">
    <source>
        <dbReference type="ARBA" id="ARBA00022806"/>
    </source>
</evidence>
<keyword evidence="4" id="KW-0067">ATP-binding</keyword>
<evidence type="ECO:0008006" key="8">
    <source>
        <dbReference type="Google" id="ProtNLM"/>
    </source>
</evidence>
<keyword evidence="2" id="KW-0378">Hydrolase</keyword>
<feature type="compositionally biased region" description="Basic residues" evidence="5">
    <location>
        <begin position="353"/>
        <end position="366"/>
    </location>
</feature>
<evidence type="ECO:0000256" key="4">
    <source>
        <dbReference type="ARBA" id="ARBA00022840"/>
    </source>
</evidence>
<evidence type="ECO:0000313" key="7">
    <source>
        <dbReference type="Proteomes" id="UP000041254"/>
    </source>
</evidence>
<dbReference type="OrthoDB" id="10253254at2759"/>
<dbReference type="InParanoid" id="A0A0G4GMG8"/>
<reference evidence="6 7" key="1">
    <citation type="submission" date="2014-11" db="EMBL/GenBank/DDBJ databases">
        <authorList>
            <person name="Zhu J."/>
            <person name="Qi W."/>
            <person name="Song R."/>
        </authorList>
    </citation>
    <scope>NUCLEOTIDE SEQUENCE [LARGE SCALE GENOMIC DNA]</scope>
</reference>
<feature type="region of interest" description="Disordered" evidence="5">
    <location>
        <begin position="342"/>
        <end position="377"/>
    </location>
</feature>
<dbReference type="EMBL" id="CDMY01000718">
    <property type="protein sequence ID" value="CEM31403.1"/>
    <property type="molecule type" value="Genomic_DNA"/>
</dbReference>
<organism evidence="6 7">
    <name type="scientific">Vitrella brassicaformis (strain CCMP3155)</name>
    <dbReference type="NCBI Taxonomy" id="1169540"/>
    <lineage>
        <taxon>Eukaryota</taxon>
        <taxon>Sar</taxon>
        <taxon>Alveolata</taxon>
        <taxon>Colpodellida</taxon>
        <taxon>Vitrellaceae</taxon>
        <taxon>Vitrella</taxon>
    </lineage>
</organism>
<accession>A0A0G4GMG8</accession>
<evidence type="ECO:0000256" key="1">
    <source>
        <dbReference type="ARBA" id="ARBA00022741"/>
    </source>
</evidence>